<dbReference type="SMART" id="SM00245">
    <property type="entry name" value="TSPc"/>
    <property type="match status" value="1"/>
</dbReference>
<dbReference type="GO" id="GO:0006508">
    <property type="term" value="P:proteolysis"/>
    <property type="evidence" value="ECO:0007669"/>
    <property type="project" value="UniProtKB-KW"/>
</dbReference>
<evidence type="ECO:0000256" key="1">
    <source>
        <dbReference type="ARBA" id="ARBA00009179"/>
    </source>
</evidence>
<keyword evidence="3 5" id="KW-0378">Hydrolase</keyword>
<dbReference type="InterPro" id="IPR029045">
    <property type="entry name" value="ClpP/crotonase-like_dom_sf"/>
</dbReference>
<dbReference type="SUPFAM" id="SSF52096">
    <property type="entry name" value="ClpP/crotonase"/>
    <property type="match status" value="1"/>
</dbReference>
<dbReference type="InterPro" id="IPR005151">
    <property type="entry name" value="Tail-specific_protease"/>
</dbReference>
<dbReference type="Gene3D" id="3.30.750.44">
    <property type="match status" value="1"/>
</dbReference>
<evidence type="ECO:0000256" key="4">
    <source>
        <dbReference type="ARBA" id="ARBA00022825"/>
    </source>
</evidence>
<dbReference type="PANTHER" id="PTHR32060:SF30">
    <property type="entry name" value="CARBOXY-TERMINAL PROCESSING PROTEASE CTPA"/>
    <property type="match status" value="1"/>
</dbReference>
<keyword evidence="6" id="KW-0812">Transmembrane</keyword>
<dbReference type="NCBIfam" id="TIGR00225">
    <property type="entry name" value="prc"/>
    <property type="match status" value="1"/>
</dbReference>
<feature type="domain" description="PDZ" evidence="7">
    <location>
        <begin position="113"/>
        <end position="191"/>
    </location>
</feature>
<dbReference type="GO" id="GO:0007165">
    <property type="term" value="P:signal transduction"/>
    <property type="evidence" value="ECO:0007669"/>
    <property type="project" value="TreeGrafter"/>
</dbReference>
<keyword evidence="6" id="KW-0472">Membrane</keyword>
<keyword evidence="4 5" id="KW-0720">Serine protease</keyword>
<comment type="similarity">
    <text evidence="1 5">Belongs to the peptidase S41A family.</text>
</comment>
<dbReference type="FunFam" id="2.30.42.10:FF:000063">
    <property type="entry name" value="Peptidase, S41 family"/>
    <property type="match status" value="1"/>
</dbReference>
<dbReference type="PROSITE" id="PS50106">
    <property type="entry name" value="PDZ"/>
    <property type="match status" value="1"/>
</dbReference>
<evidence type="ECO:0000313" key="8">
    <source>
        <dbReference type="EMBL" id="OGD67193.1"/>
    </source>
</evidence>
<dbReference type="GO" id="GO:0008236">
    <property type="term" value="F:serine-type peptidase activity"/>
    <property type="evidence" value="ECO:0007669"/>
    <property type="project" value="UniProtKB-KW"/>
</dbReference>
<comment type="caution">
    <text evidence="8">The sequence shown here is derived from an EMBL/GenBank/DDBJ whole genome shotgun (WGS) entry which is preliminary data.</text>
</comment>
<dbReference type="SUPFAM" id="SSF50156">
    <property type="entry name" value="PDZ domain-like"/>
    <property type="match status" value="1"/>
</dbReference>
<dbReference type="Pfam" id="PF03572">
    <property type="entry name" value="Peptidase_S41"/>
    <property type="match status" value="1"/>
</dbReference>
<proteinExistence type="inferred from homology"/>
<reference evidence="8 9" key="1">
    <citation type="journal article" date="2016" name="Nat. Commun.">
        <title>Thousands of microbial genomes shed light on interconnected biogeochemical processes in an aquifer system.</title>
        <authorList>
            <person name="Anantharaman K."/>
            <person name="Brown C.T."/>
            <person name="Hug L.A."/>
            <person name="Sharon I."/>
            <person name="Castelle C.J."/>
            <person name="Probst A.J."/>
            <person name="Thomas B.C."/>
            <person name="Singh A."/>
            <person name="Wilkins M.J."/>
            <person name="Karaoz U."/>
            <person name="Brodie E.L."/>
            <person name="Williams K.H."/>
            <person name="Hubbard S.S."/>
            <person name="Banfield J.F."/>
        </authorList>
    </citation>
    <scope>NUCLEOTIDE SEQUENCE [LARGE SCALE GENOMIC DNA]</scope>
</reference>
<dbReference type="CDD" id="cd06782">
    <property type="entry name" value="cpPDZ_CPP-like"/>
    <property type="match status" value="1"/>
</dbReference>
<accession>A0A1F5EIK6</accession>
<evidence type="ECO:0000256" key="5">
    <source>
        <dbReference type="RuleBase" id="RU004404"/>
    </source>
</evidence>
<organism evidence="8 9">
    <name type="scientific">Candidatus Campbellbacteria bacterium RIFCSPLOWO2_02_35_12</name>
    <dbReference type="NCBI Taxonomy" id="1797580"/>
    <lineage>
        <taxon>Bacteria</taxon>
        <taxon>Candidatus Campbelliibacteriota</taxon>
    </lineage>
</organism>
<dbReference type="Pfam" id="PF17820">
    <property type="entry name" value="PDZ_6"/>
    <property type="match status" value="1"/>
</dbReference>
<dbReference type="InterPro" id="IPR004447">
    <property type="entry name" value="Peptidase_S41A"/>
</dbReference>
<dbReference type="CDD" id="cd07560">
    <property type="entry name" value="Peptidase_S41_CPP"/>
    <property type="match status" value="1"/>
</dbReference>
<sequence length="408" mass="44551">MKFFSRNSIPVMVIIIMLVTASFFSGFFVGSDGGKQIGINGQFSNVDILQPVEVDFTSLWKVWNLINKKFAPATTTSIVTNEDKLYGMIQGLAKSLDDPYTVFLPPEDTEIFEADISGSFEGVGMEIGIRDNVLSVISPLKGNPAEKAGIKTGDKILKIGNIAADGMTIDKAVKLIRGKEGTTVLLTISRDGEDEFLEIEIIRSKIQIPTIKTELRADGIFIIELYNFSAISPNLFREALREFLLSGADKLILDLRGNPGGFLEAAIDMASWFLPTGKIVVTEDFGQNGKPRVHRSKGYNIFNKNLKMVVIVNQGSASASEILAGALQQHNIAKLVGKNTFGKGSVQELVKITSESSLKVTVAHWLTPNGKSISDGGILPDIEVEITKEDFEAKKDPQLEEAIKLLLQ</sequence>
<dbReference type="Gene3D" id="2.30.42.10">
    <property type="match status" value="1"/>
</dbReference>
<dbReference type="EMBL" id="MFAC01000012">
    <property type="protein sequence ID" value="OGD67193.1"/>
    <property type="molecule type" value="Genomic_DNA"/>
</dbReference>
<name>A0A1F5EIK6_9BACT</name>
<dbReference type="AlphaFoldDB" id="A0A1F5EIK6"/>
<keyword evidence="2 5" id="KW-0645">Protease</keyword>
<gene>
    <name evidence="8" type="ORF">A2Z61_00430</name>
</gene>
<dbReference type="GO" id="GO:0030288">
    <property type="term" value="C:outer membrane-bounded periplasmic space"/>
    <property type="evidence" value="ECO:0007669"/>
    <property type="project" value="TreeGrafter"/>
</dbReference>
<evidence type="ECO:0000256" key="6">
    <source>
        <dbReference type="SAM" id="Phobius"/>
    </source>
</evidence>
<dbReference type="Gene3D" id="3.90.226.10">
    <property type="entry name" value="2-enoyl-CoA Hydratase, Chain A, domain 1"/>
    <property type="match status" value="1"/>
</dbReference>
<dbReference type="Proteomes" id="UP000186029">
    <property type="component" value="Unassembled WGS sequence"/>
</dbReference>
<keyword evidence="6" id="KW-1133">Transmembrane helix</keyword>
<dbReference type="GO" id="GO:0004175">
    <property type="term" value="F:endopeptidase activity"/>
    <property type="evidence" value="ECO:0007669"/>
    <property type="project" value="TreeGrafter"/>
</dbReference>
<evidence type="ECO:0000256" key="2">
    <source>
        <dbReference type="ARBA" id="ARBA00022670"/>
    </source>
</evidence>
<dbReference type="InterPro" id="IPR001478">
    <property type="entry name" value="PDZ"/>
</dbReference>
<dbReference type="SMART" id="SM00228">
    <property type="entry name" value="PDZ"/>
    <property type="match status" value="1"/>
</dbReference>
<feature type="transmembrane region" description="Helical" evidence="6">
    <location>
        <begin position="12"/>
        <end position="30"/>
    </location>
</feature>
<evidence type="ECO:0000259" key="7">
    <source>
        <dbReference type="PROSITE" id="PS50106"/>
    </source>
</evidence>
<dbReference type="STRING" id="1797580.A2Z61_00430"/>
<dbReference type="InterPro" id="IPR036034">
    <property type="entry name" value="PDZ_sf"/>
</dbReference>
<dbReference type="InterPro" id="IPR041489">
    <property type="entry name" value="PDZ_6"/>
</dbReference>
<dbReference type="PANTHER" id="PTHR32060">
    <property type="entry name" value="TAIL-SPECIFIC PROTEASE"/>
    <property type="match status" value="1"/>
</dbReference>
<protein>
    <recommendedName>
        <fullName evidence="7">PDZ domain-containing protein</fullName>
    </recommendedName>
</protein>
<evidence type="ECO:0000256" key="3">
    <source>
        <dbReference type="ARBA" id="ARBA00022801"/>
    </source>
</evidence>
<evidence type="ECO:0000313" key="9">
    <source>
        <dbReference type="Proteomes" id="UP000186029"/>
    </source>
</evidence>